<reference evidence="5 6" key="1">
    <citation type="submission" date="2016-01" db="EMBL/GenBank/DDBJ databases">
        <title>The new phylogeny of the genus Mycobacterium.</title>
        <authorList>
            <person name="Tarcisio F."/>
            <person name="Conor M."/>
            <person name="Antonella G."/>
            <person name="Elisabetta G."/>
            <person name="Giulia F.S."/>
            <person name="Sara T."/>
            <person name="Anna F."/>
            <person name="Clotilde B."/>
            <person name="Roberto B."/>
            <person name="Veronica D.S."/>
            <person name="Fabio R."/>
            <person name="Monica P."/>
            <person name="Olivier J."/>
            <person name="Enrico T."/>
            <person name="Nicola S."/>
        </authorList>
    </citation>
    <scope>NUCLEOTIDE SEQUENCE [LARGE SCALE GENOMIC DNA]</scope>
    <source>
        <strain evidence="5 6">DSM 44616</strain>
    </source>
</reference>
<dbReference type="InterPro" id="IPR009075">
    <property type="entry name" value="AcylCo_DH/oxidase_C"/>
</dbReference>
<dbReference type="EMBL" id="LQPR01000055">
    <property type="protein sequence ID" value="ORW68101.1"/>
    <property type="molecule type" value="Genomic_DNA"/>
</dbReference>
<dbReference type="RefSeq" id="WP_085257624.1">
    <property type="nucleotide sequence ID" value="NZ_AP022573.1"/>
</dbReference>
<dbReference type="SUPFAM" id="SSF47203">
    <property type="entry name" value="Acyl-CoA dehydrogenase C-terminal domain-like"/>
    <property type="match status" value="1"/>
</dbReference>
<dbReference type="AlphaFoldDB" id="A0AAJ3NMQ5"/>
<gene>
    <name evidence="5" type="ORF">AWC23_21980</name>
</gene>
<dbReference type="InterPro" id="IPR036250">
    <property type="entry name" value="AcylCo_DH-like_C"/>
</dbReference>
<protein>
    <recommendedName>
        <fullName evidence="4">Acyl-CoA dehydrogenase/oxidase C-terminal domain-containing protein</fullName>
    </recommendedName>
</protein>
<keyword evidence="2" id="KW-0274">FAD</keyword>
<proteinExistence type="predicted"/>
<accession>A0AAJ3NMQ5</accession>
<evidence type="ECO:0000313" key="6">
    <source>
        <dbReference type="Proteomes" id="UP000193387"/>
    </source>
</evidence>
<dbReference type="GO" id="GO:0003995">
    <property type="term" value="F:acyl-CoA dehydrogenase activity"/>
    <property type="evidence" value="ECO:0007669"/>
    <property type="project" value="TreeGrafter"/>
</dbReference>
<evidence type="ECO:0000256" key="3">
    <source>
        <dbReference type="ARBA" id="ARBA00023002"/>
    </source>
</evidence>
<evidence type="ECO:0000313" key="5">
    <source>
        <dbReference type="EMBL" id="ORW68101.1"/>
    </source>
</evidence>
<evidence type="ECO:0000256" key="2">
    <source>
        <dbReference type="ARBA" id="ARBA00022827"/>
    </source>
</evidence>
<dbReference type="PANTHER" id="PTHR43884">
    <property type="entry name" value="ACYL-COA DEHYDROGENASE"/>
    <property type="match status" value="1"/>
</dbReference>
<evidence type="ECO:0000256" key="1">
    <source>
        <dbReference type="ARBA" id="ARBA00022630"/>
    </source>
</evidence>
<dbReference type="Gene3D" id="1.20.140.10">
    <property type="entry name" value="Butyryl-CoA Dehydrogenase, subunit A, domain 3"/>
    <property type="match status" value="1"/>
</dbReference>
<keyword evidence="1" id="KW-0285">Flavoprotein</keyword>
<dbReference type="Pfam" id="PF00441">
    <property type="entry name" value="Acyl-CoA_dh_1"/>
    <property type="match status" value="1"/>
</dbReference>
<name>A0AAJ3NMQ5_9MYCO</name>
<keyword evidence="6" id="KW-1185">Reference proteome</keyword>
<comment type="caution">
    <text evidence="5">The sequence shown here is derived from an EMBL/GenBank/DDBJ whole genome shotgun (WGS) entry which is preliminary data.</text>
</comment>
<dbReference type="PANTHER" id="PTHR43884:SF20">
    <property type="entry name" value="ACYL-COA DEHYDROGENASE FADE28"/>
    <property type="match status" value="1"/>
</dbReference>
<dbReference type="Proteomes" id="UP000193387">
    <property type="component" value="Unassembled WGS sequence"/>
</dbReference>
<sequence length="300" mass="32742">MDFDLNDAQRERRDKLNRLIESSGPRADTEQLDKVLLASDVQQDATVLDRFLIAEELARQGLPSAYGLYCLLSDLLPPEMPAGRVAVMDAHRTGPVRFADSAALVVQLGRQIATLHEPRDSQVRIANSTFGYPYAYVAAGPSIGALGAAADTLRARWRLALIAEIAGNAQSAIEKTAGHLTSRIQFGRPLASFQALRHRLAEAAVSAEATRWLGREAAFHDEPRSVLLAAWYASDTAAKLVPELVQMCGARAFTLEFGLHAYTMRMNCLRLELGGIDRLGRELSDSAPAPREPVAAIRTR</sequence>
<feature type="domain" description="Acyl-CoA dehydrogenase/oxidase C-terminal" evidence="4">
    <location>
        <begin position="158"/>
        <end position="272"/>
    </location>
</feature>
<evidence type="ECO:0000259" key="4">
    <source>
        <dbReference type="Pfam" id="PF00441"/>
    </source>
</evidence>
<organism evidence="5 6">
    <name type="scientific">Mycobacterium saskatchewanense</name>
    <dbReference type="NCBI Taxonomy" id="220927"/>
    <lineage>
        <taxon>Bacteria</taxon>
        <taxon>Bacillati</taxon>
        <taxon>Actinomycetota</taxon>
        <taxon>Actinomycetes</taxon>
        <taxon>Mycobacteriales</taxon>
        <taxon>Mycobacteriaceae</taxon>
        <taxon>Mycobacterium</taxon>
        <taxon>Mycobacterium simiae complex</taxon>
    </lineage>
</organism>
<keyword evidence="3" id="KW-0560">Oxidoreductase</keyword>